<evidence type="ECO:0000313" key="3">
    <source>
        <dbReference type="Proteomes" id="UP000824366"/>
    </source>
</evidence>
<evidence type="ECO:0008006" key="4">
    <source>
        <dbReference type="Google" id="ProtNLM"/>
    </source>
</evidence>
<protein>
    <recommendedName>
        <fullName evidence="4">Recombinase</fullName>
    </recommendedName>
</protein>
<dbReference type="EMBL" id="AP024238">
    <property type="protein sequence ID" value="BCO28041.1"/>
    <property type="molecule type" value="Genomic_DNA"/>
</dbReference>
<feature type="transmembrane region" description="Helical" evidence="1">
    <location>
        <begin position="588"/>
        <end position="612"/>
    </location>
</feature>
<dbReference type="InterPro" id="IPR011385">
    <property type="entry name" value="Site-sp_rcmbase"/>
</dbReference>
<organism evidence="2 3">
    <name type="scientific">Rhodoferax lithotrophicus</name>
    <dbReference type="NCBI Taxonomy" id="2798804"/>
    <lineage>
        <taxon>Bacteria</taxon>
        <taxon>Pseudomonadati</taxon>
        <taxon>Pseudomonadota</taxon>
        <taxon>Betaproteobacteria</taxon>
        <taxon>Burkholderiales</taxon>
        <taxon>Comamonadaceae</taxon>
        <taxon>Rhodoferax</taxon>
    </lineage>
</organism>
<keyword evidence="1" id="KW-0812">Transmembrane</keyword>
<dbReference type="Pfam" id="PF10136">
    <property type="entry name" value="SpecificRecomb"/>
    <property type="match status" value="1"/>
</dbReference>
<dbReference type="Proteomes" id="UP000824366">
    <property type="component" value="Chromosome"/>
</dbReference>
<reference evidence="2 3" key="1">
    <citation type="journal article" date="2021" name="Microbiol. Spectr.">
        <title>A Single Bacterium Capable of Oxidation and Reduction of Iron at Circumneutral pH.</title>
        <authorList>
            <person name="Kato S."/>
            <person name="Ohkuma M."/>
        </authorList>
    </citation>
    <scope>NUCLEOTIDE SEQUENCE [LARGE SCALE GENOMIC DNA]</scope>
    <source>
        <strain evidence="2 3">MIZ03</strain>
    </source>
</reference>
<dbReference type="PIRSF" id="PIRSF015380">
    <property type="entry name" value="Site-sp_rcmb"/>
    <property type="match status" value="1"/>
</dbReference>
<feature type="transmembrane region" description="Helical" evidence="1">
    <location>
        <begin position="469"/>
        <end position="494"/>
    </location>
</feature>
<keyword evidence="3" id="KW-1185">Reference proteome</keyword>
<dbReference type="RefSeq" id="WP_223913003.1">
    <property type="nucleotide sequence ID" value="NZ_AP024238.1"/>
</dbReference>
<evidence type="ECO:0000256" key="1">
    <source>
        <dbReference type="SAM" id="Phobius"/>
    </source>
</evidence>
<keyword evidence="1" id="KW-1133">Transmembrane helix</keyword>
<sequence length="659" mass="71677">MLGTLDAQAELVQKHLSLIALLDWIRGDATSAPSCVARVELLLDVLQSRPDLLASLHLWWQQLVRALDGSTLLADYGFASRNALLSEFIQRLHLKLLPMSPETADASELFALALSGAVDAQWIAALPDATLRRLADLLSAPAHRHHARLTPHLTYWQCTLLDALAFCTSQVQSAGFSPEIRLRMSASELEASPFHVLSSNFLTLREAWLAGTHTDEAAQQFKAQLESCRAFAATVYTHLDTHGISVDVVFRLRQLRERVLRIRSLLDCLLCDPDYRHSARLLSQLVLVGQERASIGALLRVSASLLAAKVAERSSVTGEHYITRTSAEYQAMLRQAAGGGVLTAFTTALKFAVMAMGLASFWFGFWSGVVYAASFVVIQLMHFTLATKQPAMTAPAMAAKLKDMGEPQDAEGFVDEVSCLVRSQVAAVVGNVLAVFPVVLALSMLIQGVTGEPMINASSAHYVLHSLTLLGPSLLFAAFTGILLFASSIIAGWVENWFVLHRLASALRYNPRVTRWLGVERANRFAHFMLYHISGFASNVSLGFMLGLVPPVLAFLGLPLDVRHVTLSTGQLAAACASLGWGVLREPALWWVIACLPLIGVLNVGVSFYLAFRVALQAHSITGEGRDAIVRAIGRRLVSHPGGFFWPPVQQPQLGDGPG</sequence>
<proteinExistence type="predicted"/>
<name>A0ABN6DB16_9BURK</name>
<accession>A0ABN6DB16</accession>
<feature type="transmembrane region" description="Helical" evidence="1">
    <location>
        <begin position="530"/>
        <end position="558"/>
    </location>
</feature>
<gene>
    <name evidence="2" type="ORF">MIZ03_2934</name>
</gene>
<keyword evidence="1" id="KW-0472">Membrane</keyword>
<evidence type="ECO:0000313" key="2">
    <source>
        <dbReference type="EMBL" id="BCO28041.1"/>
    </source>
</evidence>
<feature type="transmembrane region" description="Helical" evidence="1">
    <location>
        <begin position="425"/>
        <end position="449"/>
    </location>
</feature>